<gene>
    <name evidence="8" type="ORF">BN860_09692g</name>
</gene>
<dbReference type="Pfam" id="PF06398">
    <property type="entry name" value="Pex24p"/>
    <property type="match status" value="1"/>
</dbReference>
<feature type="transmembrane region" description="Helical" evidence="6">
    <location>
        <begin position="91"/>
        <end position="110"/>
    </location>
</feature>
<keyword evidence="5" id="KW-0576">Peroxisome</keyword>
<dbReference type="GO" id="GO:0007031">
    <property type="term" value="P:peroxisome organization"/>
    <property type="evidence" value="ECO:0007669"/>
    <property type="project" value="UniProtKB-ARBA"/>
</dbReference>
<dbReference type="AlphaFoldDB" id="A0A8J2T5K3"/>
<organism evidence="8 9">
    <name type="scientific">Zygosaccharomyces bailii (strain CLIB 213 / ATCC 58445 / CBS 680 / BCRC 21525 / NBRC 1098 / NCYC 1416 / NRRL Y-2227)</name>
    <dbReference type="NCBI Taxonomy" id="1333698"/>
    <lineage>
        <taxon>Eukaryota</taxon>
        <taxon>Fungi</taxon>
        <taxon>Dikarya</taxon>
        <taxon>Ascomycota</taxon>
        <taxon>Saccharomycotina</taxon>
        <taxon>Saccharomycetes</taxon>
        <taxon>Saccharomycetales</taxon>
        <taxon>Saccharomycetaceae</taxon>
        <taxon>Zygosaccharomyces</taxon>
    </lineage>
</organism>
<evidence type="ECO:0000256" key="4">
    <source>
        <dbReference type="ARBA" id="ARBA00023136"/>
    </source>
</evidence>
<feature type="domain" description="TECPR1-like DysF" evidence="7">
    <location>
        <begin position="20"/>
        <end position="381"/>
    </location>
</feature>
<dbReference type="InterPro" id="IPR010482">
    <property type="entry name" value="TECPR1-like_DysF"/>
</dbReference>
<dbReference type="Proteomes" id="UP000019375">
    <property type="component" value="Unassembled WGS sequence"/>
</dbReference>
<evidence type="ECO:0000256" key="5">
    <source>
        <dbReference type="ARBA" id="ARBA00023140"/>
    </source>
</evidence>
<evidence type="ECO:0000313" key="9">
    <source>
        <dbReference type="Proteomes" id="UP000019375"/>
    </source>
</evidence>
<evidence type="ECO:0000256" key="6">
    <source>
        <dbReference type="SAM" id="Phobius"/>
    </source>
</evidence>
<proteinExistence type="predicted"/>
<keyword evidence="3 6" id="KW-1133">Transmembrane helix</keyword>
<dbReference type="PANTHER" id="PTHR31679">
    <property type="entry name" value="PEROXISOMAL MEMBRANE PROTEIN PEX30-RELATED"/>
    <property type="match status" value="1"/>
</dbReference>
<keyword evidence="4 6" id="KW-0472">Membrane</keyword>
<evidence type="ECO:0000256" key="3">
    <source>
        <dbReference type="ARBA" id="ARBA00022989"/>
    </source>
</evidence>
<reference evidence="9" key="1">
    <citation type="journal article" date="2013" name="Genome Announc.">
        <title>Genome sequence of the food spoilage yeast Zygosaccharomyces bailii CLIB 213(T).</title>
        <authorList>
            <person name="Galeote V."/>
            <person name="Bigey F."/>
            <person name="Devillers H."/>
            <person name="Neuveglise C."/>
            <person name="Dequin S."/>
        </authorList>
    </citation>
    <scope>NUCLEOTIDE SEQUENCE [LARGE SCALE GENOMIC DNA]</scope>
    <source>
        <strain evidence="9">CLIB 213 / ATCC 58445 / CBS 680 / CCRC 21525 / NBRC 1098 / NCYC 1416 / NRRL Y-2227</strain>
    </source>
</reference>
<dbReference type="GO" id="GO:0005778">
    <property type="term" value="C:peroxisomal membrane"/>
    <property type="evidence" value="ECO:0007669"/>
    <property type="project" value="UniProtKB-SubCell"/>
</dbReference>
<feature type="transmembrane region" description="Helical" evidence="6">
    <location>
        <begin position="62"/>
        <end position="79"/>
    </location>
</feature>
<sequence length="400" mass="46283">MTKAVPELHCRARFIYNHGQKPSLTFVTPAMMTSALHRMYPLLLIADATLSNIMWICEDLCLPFLHLLMVCSIVGLLCDDPQWSAGYIAKLWAGIMSFFFLAFSFAYYILTVYNDLICSEPPTLDDIVIVLESVVDKLDTIRHELTSQTIFVRGKARVFKLALILTPVQFICLRIISVKNYILGFTMIGMLFHSNWCQCTTKLFWRTLLTRKIYYAIAAHLKIEPKIYRNPVSPEEAIRGNDCIIFMALPDNINDLQSHKLQLQLQKLFPRDGTLDGTSQYSTSAIQVIDLQIQENQRKWQADGWTDRMLPYEKPKYCILLRNGLHACNSPWQFQESSIAEWSWLDDCWRPGSWVYSDTMWEITGESDSLESCTRARVWKRRIYRITKTTGQDSNQPVTD</sequence>
<comment type="subcellular location">
    <subcellularLocation>
        <location evidence="1">Peroxisome membrane</location>
        <topology evidence="1">Multi-pass membrane protein</topology>
    </subcellularLocation>
</comment>
<dbReference type="EMBL" id="HG316455">
    <property type="protein sequence ID" value="CDF88413.1"/>
    <property type="molecule type" value="Genomic_DNA"/>
</dbReference>
<evidence type="ECO:0000259" key="7">
    <source>
        <dbReference type="Pfam" id="PF06398"/>
    </source>
</evidence>
<protein>
    <submittedName>
        <fullName evidence="8">BN860_09692g1_1</fullName>
    </submittedName>
</protein>
<keyword evidence="9" id="KW-1185">Reference proteome</keyword>
<dbReference type="InterPro" id="IPR052646">
    <property type="entry name" value="Peroxisomal_PEX28-32"/>
</dbReference>
<evidence type="ECO:0000313" key="8">
    <source>
        <dbReference type="EMBL" id="CDF88413.1"/>
    </source>
</evidence>
<dbReference type="PANTHER" id="PTHR31679:SF3">
    <property type="entry name" value="PEROXISOMAL MEMBRANE PROTEIN PEX32"/>
    <property type="match status" value="1"/>
</dbReference>
<evidence type="ECO:0000256" key="1">
    <source>
        <dbReference type="ARBA" id="ARBA00004585"/>
    </source>
</evidence>
<accession>A0A8J2T5K3</accession>
<keyword evidence="2 6" id="KW-0812">Transmembrane</keyword>
<name>A0A8J2T5K3_ZYGB2</name>
<evidence type="ECO:0000256" key="2">
    <source>
        <dbReference type="ARBA" id="ARBA00022692"/>
    </source>
</evidence>
<dbReference type="OrthoDB" id="5586090at2759"/>